<protein>
    <recommendedName>
        <fullName evidence="11">Sulfite reductase [NADPH] hemoprotein beta-component</fullName>
        <shortName evidence="11">SiR-HP</shortName>
        <shortName evidence="11">SiRHP</shortName>
        <ecNumber evidence="11">1.8.1.2</ecNumber>
    </recommendedName>
</protein>
<dbReference type="GO" id="GO:0004783">
    <property type="term" value="F:sulfite reductase (NADPH) activity"/>
    <property type="evidence" value="ECO:0007669"/>
    <property type="project" value="UniProtKB-EC"/>
</dbReference>
<feature type="binding site" evidence="11">
    <location>
        <position position="440"/>
    </location>
    <ligand>
        <name>[4Fe-4S] cluster</name>
        <dbReference type="ChEBI" id="CHEBI:49883"/>
    </ligand>
</feature>
<keyword evidence="7 11" id="KW-0560">Oxidoreductase</keyword>
<evidence type="ECO:0000256" key="9">
    <source>
        <dbReference type="ARBA" id="ARBA00023014"/>
    </source>
</evidence>
<comment type="subunit">
    <text evidence="11">Alpha(8)-beta(8). The alpha component is a flavoprotein, the beta component is a hemoprotein.</text>
</comment>
<evidence type="ECO:0000313" key="14">
    <source>
        <dbReference type="EMBL" id="MFC6363050.1"/>
    </source>
</evidence>
<feature type="binding site" evidence="11">
    <location>
        <position position="434"/>
    </location>
    <ligand>
        <name>[4Fe-4S] cluster</name>
        <dbReference type="ChEBI" id="CHEBI:49883"/>
    </ligand>
</feature>
<reference evidence="15" key="1">
    <citation type="journal article" date="2019" name="Int. J. Syst. Evol. Microbiol.">
        <title>The Global Catalogue of Microorganisms (GCM) 10K type strain sequencing project: providing services to taxonomists for standard genome sequencing and annotation.</title>
        <authorList>
            <consortium name="The Broad Institute Genomics Platform"/>
            <consortium name="The Broad Institute Genome Sequencing Center for Infectious Disease"/>
            <person name="Wu L."/>
            <person name="Ma J."/>
        </authorList>
    </citation>
    <scope>NUCLEOTIDE SEQUENCE [LARGE SCALE GENOMIC DNA]</scope>
    <source>
        <strain evidence="15">CGMCC 4.1530</strain>
    </source>
</reference>
<keyword evidence="14" id="KW-0012">Acyltransferase</keyword>
<dbReference type="InterPro" id="IPR005117">
    <property type="entry name" value="NiRdtase/SiRdtase_haem-b_fer"/>
</dbReference>
<feature type="binding site" evidence="11">
    <location>
        <position position="479"/>
    </location>
    <ligand>
        <name>[4Fe-4S] cluster</name>
        <dbReference type="ChEBI" id="CHEBI:49883"/>
    </ligand>
</feature>
<dbReference type="Pfam" id="PF01077">
    <property type="entry name" value="NIR_SIR"/>
    <property type="match status" value="1"/>
</dbReference>
<dbReference type="HAMAP" id="MF_01540">
    <property type="entry name" value="CysI"/>
    <property type="match status" value="1"/>
</dbReference>
<keyword evidence="5 11" id="KW-0479">Metal-binding</keyword>
<feature type="binding site" evidence="11">
    <location>
        <position position="483"/>
    </location>
    <ligand>
        <name>[4Fe-4S] cluster</name>
        <dbReference type="ChEBI" id="CHEBI:49883"/>
    </ligand>
</feature>
<proteinExistence type="inferred from homology"/>
<gene>
    <name evidence="11 14" type="primary">cysI</name>
    <name evidence="14" type="ORF">ACFP73_13250</name>
</gene>
<evidence type="ECO:0000256" key="3">
    <source>
        <dbReference type="ARBA" id="ARBA00022605"/>
    </source>
</evidence>
<dbReference type="PRINTS" id="PR00397">
    <property type="entry name" value="SIROHAEM"/>
</dbReference>
<comment type="cofactor">
    <cofactor evidence="11">
        <name>siroheme</name>
        <dbReference type="ChEBI" id="CHEBI:60052"/>
    </cofactor>
    <text evidence="11">Binds 1 siroheme per subunit.</text>
</comment>
<dbReference type="InterPro" id="IPR045169">
    <property type="entry name" value="NO2/SO3_Rdtase_4Fe4S_prot"/>
</dbReference>
<keyword evidence="10 11" id="KW-0198">Cysteine biosynthesis</keyword>
<feature type="domain" description="Nitrite/Sulfite reductase ferredoxin-like" evidence="13">
    <location>
        <begin position="80"/>
        <end position="138"/>
    </location>
</feature>
<dbReference type="SUPFAM" id="SSF56014">
    <property type="entry name" value="Nitrite and sulphite reductase 4Fe-4S domain-like"/>
    <property type="match status" value="2"/>
</dbReference>
<evidence type="ECO:0000259" key="12">
    <source>
        <dbReference type="Pfam" id="PF01077"/>
    </source>
</evidence>
<comment type="catalytic activity">
    <reaction evidence="11">
        <text>hydrogen sulfide + 3 NADP(+) + 3 H2O = sulfite + 3 NADPH + 4 H(+)</text>
        <dbReference type="Rhea" id="RHEA:13801"/>
        <dbReference type="ChEBI" id="CHEBI:15377"/>
        <dbReference type="ChEBI" id="CHEBI:15378"/>
        <dbReference type="ChEBI" id="CHEBI:17359"/>
        <dbReference type="ChEBI" id="CHEBI:29919"/>
        <dbReference type="ChEBI" id="CHEBI:57783"/>
        <dbReference type="ChEBI" id="CHEBI:58349"/>
        <dbReference type="EC" id="1.8.1.2"/>
    </reaction>
</comment>
<feature type="binding site" description="axial binding residue" evidence="11">
    <location>
        <position position="483"/>
    </location>
    <ligand>
        <name>siroheme</name>
        <dbReference type="ChEBI" id="CHEBI:60052"/>
    </ligand>
    <ligandPart>
        <name>Fe</name>
        <dbReference type="ChEBI" id="CHEBI:18248"/>
    </ligandPart>
</feature>
<dbReference type="PANTHER" id="PTHR11493:SF47">
    <property type="entry name" value="SULFITE REDUCTASE [NADPH] SUBUNIT BETA"/>
    <property type="match status" value="1"/>
</dbReference>
<dbReference type="Gene3D" id="3.30.413.10">
    <property type="entry name" value="Sulfite Reductase Hemoprotein, domain 1"/>
    <property type="match status" value="2"/>
</dbReference>
<evidence type="ECO:0000256" key="8">
    <source>
        <dbReference type="ARBA" id="ARBA00023004"/>
    </source>
</evidence>
<keyword evidence="15" id="KW-1185">Reference proteome</keyword>
<dbReference type="GO" id="GO:0016746">
    <property type="term" value="F:acyltransferase activity"/>
    <property type="evidence" value="ECO:0007669"/>
    <property type="project" value="UniProtKB-KW"/>
</dbReference>
<keyword evidence="3 11" id="KW-0028">Amino-acid biosynthesis</keyword>
<evidence type="ECO:0000256" key="10">
    <source>
        <dbReference type="ARBA" id="ARBA00023192"/>
    </source>
</evidence>
<evidence type="ECO:0000256" key="5">
    <source>
        <dbReference type="ARBA" id="ARBA00022723"/>
    </source>
</evidence>
<organism evidence="14 15">
    <name type="scientific">Tatumella punctata</name>
    <dbReference type="NCBI Taxonomy" id="399969"/>
    <lineage>
        <taxon>Bacteria</taxon>
        <taxon>Pseudomonadati</taxon>
        <taxon>Pseudomonadota</taxon>
        <taxon>Gammaproteobacteria</taxon>
        <taxon>Enterobacterales</taxon>
        <taxon>Erwiniaceae</taxon>
        <taxon>Tatumella</taxon>
    </lineage>
</organism>
<dbReference type="PANTHER" id="PTHR11493">
    <property type="entry name" value="SULFITE REDUCTASE [NADPH] SUBUNIT BETA-RELATED"/>
    <property type="match status" value="1"/>
</dbReference>
<evidence type="ECO:0000256" key="1">
    <source>
        <dbReference type="ARBA" id="ARBA00010429"/>
    </source>
</evidence>
<keyword evidence="9 11" id="KW-0411">Iron-sulfur</keyword>
<name>A0ABW1VQT6_9GAMM</name>
<evidence type="ECO:0000256" key="11">
    <source>
        <dbReference type="HAMAP-Rule" id="MF_01540"/>
    </source>
</evidence>
<feature type="domain" description="Nitrite/Sulfite reductase ferredoxin-like" evidence="13">
    <location>
        <begin position="352"/>
        <end position="413"/>
    </location>
</feature>
<dbReference type="NCBIfam" id="NF010029">
    <property type="entry name" value="PRK13504.1"/>
    <property type="match status" value="1"/>
</dbReference>
<dbReference type="Pfam" id="PF03460">
    <property type="entry name" value="NIR_SIR_ferr"/>
    <property type="match status" value="2"/>
</dbReference>
<evidence type="ECO:0000256" key="2">
    <source>
        <dbReference type="ARBA" id="ARBA00022485"/>
    </source>
</evidence>
<feature type="domain" description="Nitrite/sulphite reductase 4Fe-4S" evidence="12">
    <location>
        <begin position="173"/>
        <end position="329"/>
    </location>
</feature>
<dbReference type="InterPro" id="IPR006067">
    <property type="entry name" value="NO2/SO3_Rdtase_4Fe4S_dom"/>
</dbReference>
<dbReference type="EMBL" id="JBHSUC010000019">
    <property type="protein sequence ID" value="MFC6363050.1"/>
    <property type="molecule type" value="Genomic_DNA"/>
</dbReference>
<accession>A0ABW1VQT6</accession>
<dbReference type="EC" id="1.8.1.2" evidence="11"/>
<dbReference type="InterPro" id="IPR006066">
    <property type="entry name" value="NO2/SO3_Rdtase_FeS/sirohaem_BS"/>
</dbReference>
<evidence type="ECO:0000256" key="7">
    <source>
        <dbReference type="ARBA" id="ARBA00023002"/>
    </source>
</evidence>
<keyword evidence="2 11" id="KW-0004">4Fe-4S</keyword>
<dbReference type="InterPro" id="IPR011786">
    <property type="entry name" value="CysI"/>
</dbReference>
<comment type="caution">
    <text evidence="14">The sequence shown here is derived from an EMBL/GenBank/DDBJ whole genome shotgun (WGS) entry which is preliminary data.</text>
</comment>
<comment type="function">
    <text evidence="11">Component of the sulfite reductase complex that catalyzes the 6-electron reduction of sulfite to sulfide. This is one of several activities required for the biosynthesis of L-cysteine from sulfate.</text>
</comment>
<evidence type="ECO:0000313" key="15">
    <source>
        <dbReference type="Proteomes" id="UP001596215"/>
    </source>
</evidence>
<comment type="cofactor">
    <cofactor evidence="11">
        <name>[4Fe-4S] cluster</name>
        <dbReference type="ChEBI" id="CHEBI:49883"/>
    </cofactor>
    <text evidence="11">Binds 1 [4Fe-4S] cluster per subunit.</text>
</comment>
<evidence type="ECO:0000256" key="6">
    <source>
        <dbReference type="ARBA" id="ARBA00022857"/>
    </source>
</evidence>
<keyword evidence="6 11" id="KW-0521">NADP</keyword>
<keyword evidence="14" id="KW-0808">Transferase</keyword>
<dbReference type="InterPro" id="IPR045854">
    <property type="entry name" value="NO2/SO3_Rdtase_4Fe4S_sf"/>
</dbReference>
<comment type="pathway">
    <text evidence="11">Sulfur metabolism; hydrogen sulfide biosynthesis; hydrogen sulfide from sulfite (NADPH route): step 1/1.</text>
</comment>
<comment type="similarity">
    <text evidence="1 11">Belongs to the nitrite and sulfite reductase 4Fe-4S domain family.</text>
</comment>
<dbReference type="NCBIfam" id="TIGR02041">
    <property type="entry name" value="CysI"/>
    <property type="match status" value="1"/>
</dbReference>
<dbReference type="RefSeq" id="WP_212710374.1">
    <property type="nucleotide sequence ID" value="NZ_BAAAFW010000055.1"/>
</dbReference>
<evidence type="ECO:0000259" key="13">
    <source>
        <dbReference type="Pfam" id="PF03460"/>
    </source>
</evidence>
<dbReference type="InterPro" id="IPR036136">
    <property type="entry name" value="Nit/Sulf_reduc_fer-like_dom_sf"/>
</dbReference>
<evidence type="ECO:0000256" key="4">
    <source>
        <dbReference type="ARBA" id="ARBA00022617"/>
    </source>
</evidence>
<dbReference type="Proteomes" id="UP001596215">
    <property type="component" value="Unassembled WGS sequence"/>
</dbReference>
<sequence length="570" mass="63963">MSNKTPGPLVVEGKLTDAERLKKQSDFLRGTITDDLSDGLTGGFRGDNFLLIRFHGMYQQDDRDIRASRTEQKLEPRHAMMLRCRLPGGIITPQQWLAIDRFAADKTLYGSIRLTNRQTFQFHGILKKNVKPAHQMLHDVGLDALATANDVNRNVLCTSNPVESELHQEAYEWAKRLSEHLLPQTRAYAEIWWDQEKVATTDQEPILGATYLPRKFKTTVVIPPNNDVDLHANDMNFVAVAENGKLVGFNLLLGGGLSIDHGNKATYARTASEIGFLPLDKTLDVAEAVVTTQRDWGNRTDRKNAKTKYTLERVGVDVFKAEVEKRAGIRFDPIRPYEFTTRGDRFGWIKGIDGKWHLTLFIENGRLLDSPQASIKTGVAEIAKIHQGDFRLTANQNLIIAGVPEDQKQAIETLARAHGLMESVTTQRENSMACVAFPTCPLAMAEAERFLPAFVDEVEKIMARHHMADEHIVLRVTGCPNGCGRALLAEAGLVGKAPGRYNLHLGGNRIGTRIPRMYRENITPEEVLAVLDELIGRWATERQAEEGFGDFLIRSEVVRPVLDPARDFWE</sequence>
<keyword evidence="4 11" id="KW-0349">Heme</keyword>
<dbReference type="SUPFAM" id="SSF55124">
    <property type="entry name" value="Nitrite/Sulfite reductase N-terminal domain-like"/>
    <property type="match status" value="2"/>
</dbReference>
<keyword evidence="8 11" id="KW-0408">Iron</keyword>